<dbReference type="InterPro" id="IPR047109">
    <property type="entry name" value="CAD-like"/>
</dbReference>
<dbReference type="PANTHER" id="PTHR42683">
    <property type="entry name" value="ALDEHYDE REDUCTASE"/>
    <property type="match status" value="1"/>
</dbReference>
<reference evidence="9" key="1">
    <citation type="journal article" date="2016" name="Nat. Biotechnol.">
        <title>Sequencing wild and cultivated cassava and related species reveals extensive interspecific hybridization and genetic diversity.</title>
        <authorList>
            <person name="Bredeson J.V."/>
            <person name="Lyons J.B."/>
            <person name="Prochnik S.E."/>
            <person name="Wu G.A."/>
            <person name="Ha C.M."/>
            <person name="Edsinger-Gonzales E."/>
            <person name="Grimwood J."/>
            <person name="Schmutz J."/>
            <person name="Rabbi I.Y."/>
            <person name="Egesi C."/>
            <person name="Nauluvula P."/>
            <person name="Lebot V."/>
            <person name="Ndunguru J."/>
            <person name="Mkamilo G."/>
            <person name="Bart R.S."/>
            <person name="Setter T.L."/>
            <person name="Gleadow R.M."/>
            <person name="Kulakow P."/>
            <person name="Ferguson M.E."/>
            <person name="Rounsley S."/>
            <person name="Rokhsar D.S."/>
        </authorList>
    </citation>
    <scope>NUCLEOTIDE SEQUENCE [LARGE SCALE GENOMIC DNA]</scope>
    <source>
        <strain evidence="9">cv. AM560-2</strain>
    </source>
</reference>
<organism evidence="8 9">
    <name type="scientific">Manihot esculenta</name>
    <name type="common">Cassava</name>
    <name type="synonym">Jatropha manihot</name>
    <dbReference type="NCBI Taxonomy" id="3983"/>
    <lineage>
        <taxon>Eukaryota</taxon>
        <taxon>Viridiplantae</taxon>
        <taxon>Streptophyta</taxon>
        <taxon>Embryophyta</taxon>
        <taxon>Tracheophyta</taxon>
        <taxon>Spermatophyta</taxon>
        <taxon>Magnoliopsida</taxon>
        <taxon>eudicotyledons</taxon>
        <taxon>Gunneridae</taxon>
        <taxon>Pentapetalae</taxon>
        <taxon>rosids</taxon>
        <taxon>fabids</taxon>
        <taxon>Malpighiales</taxon>
        <taxon>Euphorbiaceae</taxon>
        <taxon>Crotonoideae</taxon>
        <taxon>Manihoteae</taxon>
        <taxon>Manihot</taxon>
    </lineage>
</organism>
<sequence>MAKSLESQIPQQKAFGWAARDSSGILSPIHFSRRENGVEDVSVKIMYCGVCHSDLKFCRNDWGITRYPLVPGHEIVGTVTKVGNNVKKFKVGDRVSVGVMAGSCMSCEYCNQGLENYCPRIIFTYNSIDIDGTITSGGYADSIVANQHFVFHFPDGLPSDAGAPLLCAGITVYSPMKYYGMTEPGKHLGVAGLGGLGHLAVKIAKAFGLRVTVISSSPGKESEAISKLGADAFIVSSDSEKMKGATGTMDYIIDTVSAVHPLAPLLSLLKANGKLITLGLPNRPLELPVFPLVLRRRLVGGSNIGSVKETEEMLEFCAKHNITADVEVIRIDEINKAMDRLAKSDVKYRFVIDMESSSSQP</sequence>
<dbReference type="GO" id="GO:0045551">
    <property type="term" value="F:cinnamyl-alcohol dehydrogenase activity"/>
    <property type="evidence" value="ECO:0000318"/>
    <property type="project" value="GO_Central"/>
</dbReference>
<comment type="cofactor">
    <cofactor evidence="1 6">
        <name>Zn(2+)</name>
        <dbReference type="ChEBI" id="CHEBI:29105"/>
    </cofactor>
</comment>
<evidence type="ECO:0000313" key="8">
    <source>
        <dbReference type="EMBL" id="OAY33266.1"/>
    </source>
</evidence>
<dbReference type="InterPro" id="IPR013149">
    <property type="entry name" value="ADH-like_C"/>
</dbReference>
<evidence type="ECO:0000256" key="6">
    <source>
        <dbReference type="RuleBase" id="RU361277"/>
    </source>
</evidence>
<dbReference type="STRING" id="3983.A0A2C9UR55"/>
<dbReference type="InterPro" id="IPR020843">
    <property type="entry name" value="ER"/>
</dbReference>
<evidence type="ECO:0000259" key="7">
    <source>
        <dbReference type="SMART" id="SM00829"/>
    </source>
</evidence>
<dbReference type="Proteomes" id="UP000091857">
    <property type="component" value="Chromosome 13"/>
</dbReference>
<evidence type="ECO:0000256" key="2">
    <source>
        <dbReference type="ARBA" id="ARBA00008072"/>
    </source>
</evidence>
<dbReference type="InterPro" id="IPR013154">
    <property type="entry name" value="ADH-like_N"/>
</dbReference>
<keyword evidence="9" id="KW-1185">Reference proteome</keyword>
<gene>
    <name evidence="8" type="ORF">MANES_13G081900v8</name>
</gene>
<keyword evidence="5" id="KW-0560">Oxidoreductase</keyword>
<dbReference type="Pfam" id="PF08240">
    <property type="entry name" value="ADH_N"/>
    <property type="match status" value="1"/>
</dbReference>
<comment type="caution">
    <text evidence="8">The sequence shown here is derived from an EMBL/GenBank/DDBJ whole genome shotgun (WGS) entry which is preliminary data.</text>
</comment>
<dbReference type="Pfam" id="PF00107">
    <property type="entry name" value="ADH_zinc_N"/>
    <property type="match status" value="1"/>
</dbReference>
<evidence type="ECO:0000256" key="5">
    <source>
        <dbReference type="ARBA" id="ARBA00023002"/>
    </source>
</evidence>
<dbReference type="Gramene" id="Manes.13G081900.1.v8.1">
    <property type="protein sequence ID" value="Manes.13G081900.1.v8.1.CDS"/>
    <property type="gene ID" value="Manes.13G081900.v8.1"/>
</dbReference>
<accession>A0A2C9UR55</accession>
<dbReference type="OrthoDB" id="1879366at2759"/>
<dbReference type="SUPFAM" id="SSF50129">
    <property type="entry name" value="GroES-like"/>
    <property type="match status" value="1"/>
</dbReference>
<dbReference type="GO" id="GO:0008270">
    <property type="term" value="F:zinc ion binding"/>
    <property type="evidence" value="ECO:0007669"/>
    <property type="project" value="InterPro"/>
</dbReference>
<dbReference type="AlphaFoldDB" id="A0A2C9UR55"/>
<dbReference type="InterPro" id="IPR036291">
    <property type="entry name" value="NAD(P)-bd_dom_sf"/>
</dbReference>
<dbReference type="Gene3D" id="3.40.50.720">
    <property type="entry name" value="NAD(P)-binding Rossmann-like Domain"/>
    <property type="match status" value="1"/>
</dbReference>
<keyword evidence="3 6" id="KW-0479">Metal-binding</keyword>
<name>A0A2C9UR55_MANES</name>
<evidence type="ECO:0000256" key="1">
    <source>
        <dbReference type="ARBA" id="ARBA00001947"/>
    </source>
</evidence>
<evidence type="ECO:0000256" key="4">
    <source>
        <dbReference type="ARBA" id="ARBA00022833"/>
    </source>
</evidence>
<dbReference type="EMBL" id="CM004399">
    <property type="protein sequence ID" value="OAY33266.1"/>
    <property type="molecule type" value="Genomic_DNA"/>
</dbReference>
<dbReference type="InterPro" id="IPR011032">
    <property type="entry name" value="GroES-like_sf"/>
</dbReference>
<dbReference type="SMART" id="SM00829">
    <property type="entry name" value="PKS_ER"/>
    <property type="match status" value="1"/>
</dbReference>
<dbReference type="SUPFAM" id="SSF51735">
    <property type="entry name" value="NAD(P)-binding Rossmann-fold domains"/>
    <property type="match status" value="1"/>
</dbReference>
<proteinExistence type="inferred from homology"/>
<dbReference type="FunFam" id="3.90.180.10:FF:000004">
    <property type="entry name" value="probable cinnamyl alcohol dehydrogenase"/>
    <property type="match status" value="1"/>
</dbReference>
<dbReference type="PROSITE" id="PS00059">
    <property type="entry name" value="ADH_ZINC"/>
    <property type="match status" value="1"/>
</dbReference>
<dbReference type="FunFam" id="3.40.50.720:FF:000022">
    <property type="entry name" value="Cinnamyl alcohol dehydrogenase"/>
    <property type="match status" value="1"/>
</dbReference>
<dbReference type="InterPro" id="IPR002328">
    <property type="entry name" value="ADH_Zn_CS"/>
</dbReference>
<evidence type="ECO:0000313" key="9">
    <source>
        <dbReference type="Proteomes" id="UP000091857"/>
    </source>
</evidence>
<dbReference type="CDD" id="cd05283">
    <property type="entry name" value="CAD1"/>
    <property type="match status" value="1"/>
</dbReference>
<comment type="similarity">
    <text evidence="2 6">Belongs to the zinc-containing alcohol dehydrogenase family.</text>
</comment>
<evidence type="ECO:0000256" key="3">
    <source>
        <dbReference type="ARBA" id="ARBA00022723"/>
    </source>
</evidence>
<feature type="domain" description="Enoyl reductase (ER)" evidence="7">
    <location>
        <begin position="24"/>
        <end position="352"/>
    </location>
</feature>
<keyword evidence="4 6" id="KW-0862">Zinc</keyword>
<dbReference type="Gene3D" id="3.90.180.10">
    <property type="entry name" value="Medium-chain alcohol dehydrogenases, catalytic domain"/>
    <property type="match status" value="1"/>
</dbReference>
<dbReference type="GO" id="GO:0009809">
    <property type="term" value="P:lignin biosynthetic process"/>
    <property type="evidence" value="ECO:0000318"/>
    <property type="project" value="GO_Central"/>
</dbReference>
<protein>
    <recommendedName>
        <fullName evidence="7">Enoyl reductase (ER) domain-containing protein</fullName>
    </recommendedName>
</protein>